<dbReference type="EMBL" id="MNPL01000596">
    <property type="protein sequence ID" value="OQR79866.1"/>
    <property type="molecule type" value="Genomic_DNA"/>
</dbReference>
<evidence type="ECO:0000256" key="6">
    <source>
        <dbReference type="ARBA" id="ARBA00026121"/>
    </source>
</evidence>
<evidence type="ECO:0000256" key="2">
    <source>
        <dbReference type="ARBA" id="ARBA00022598"/>
    </source>
</evidence>
<proteinExistence type="inferred from homology"/>
<evidence type="ECO:0000256" key="7">
    <source>
        <dbReference type="ARBA" id="ARBA00036813"/>
    </source>
</evidence>
<dbReference type="Gene3D" id="3.40.50.12780">
    <property type="entry name" value="N-terminal domain of ligase-like"/>
    <property type="match status" value="1"/>
</dbReference>
<evidence type="ECO:0000313" key="9">
    <source>
        <dbReference type="EMBL" id="OQR79866.1"/>
    </source>
</evidence>
<dbReference type="GO" id="GO:0005811">
    <property type="term" value="C:lipid droplet"/>
    <property type="evidence" value="ECO:0007669"/>
    <property type="project" value="TreeGrafter"/>
</dbReference>
<dbReference type="InterPro" id="IPR000873">
    <property type="entry name" value="AMP-dep_synth/lig_dom"/>
</dbReference>
<keyword evidence="4" id="KW-0443">Lipid metabolism</keyword>
<dbReference type="Pfam" id="PF00501">
    <property type="entry name" value="AMP-binding"/>
    <property type="match status" value="1"/>
</dbReference>
<reference evidence="9 10" key="1">
    <citation type="journal article" date="2017" name="Gigascience">
        <title>Draft genome of the honey bee ectoparasitic mite, Tropilaelaps mercedesae, is shaped by the parasitic life history.</title>
        <authorList>
            <person name="Dong X."/>
            <person name="Armstrong S.D."/>
            <person name="Xia D."/>
            <person name="Makepeace B.L."/>
            <person name="Darby A.C."/>
            <person name="Kadowaki T."/>
        </authorList>
    </citation>
    <scope>NUCLEOTIDE SEQUENCE [LARGE SCALE GENOMIC DNA]</scope>
    <source>
        <strain evidence="9">Wuxi-XJTLU</strain>
    </source>
</reference>
<dbReference type="InterPro" id="IPR020845">
    <property type="entry name" value="AMP-binding_CS"/>
</dbReference>
<comment type="catalytic activity">
    <reaction evidence="7">
        <text>a long-chain fatty acid + ATP + CoA = a long-chain fatty acyl-CoA + AMP + diphosphate</text>
        <dbReference type="Rhea" id="RHEA:15421"/>
        <dbReference type="ChEBI" id="CHEBI:30616"/>
        <dbReference type="ChEBI" id="CHEBI:33019"/>
        <dbReference type="ChEBI" id="CHEBI:57287"/>
        <dbReference type="ChEBI" id="CHEBI:57560"/>
        <dbReference type="ChEBI" id="CHEBI:83139"/>
        <dbReference type="ChEBI" id="CHEBI:456215"/>
        <dbReference type="EC" id="6.2.1.3"/>
    </reaction>
</comment>
<dbReference type="OrthoDB" id="1700726at2759"/>
<evidence type="ECO:0000256" key="3">
    <source>
        <dbReference type="ARBA" id="ARBA00022741"/>
    </source>
</evidence>
<evidence type="ECO:0000313" key="10">
    <source>
        <dbReference type="Proteomes" id="UP000192247"/>
    </source>
</evidence>
<dbReference type="GO" id="GO:0005783">
    <property type="term" value="C:endoplasmic reticulum"/>
    <property type="evidence" value="ECO:0007669"/>
    <property type="project" value="TreeGrafter"/>
</dbReference>
<dbReference type="InParanoid" id="A0A1V9Y298"/>
<evidence type="ECO:0000256" key="5">
    <source>
        <dbReference type="ARBA" id="ARBA00022840"/>
    </source>
</evidence>
<sequence>MYSIPLHPGQPLTSGMKRAFSRNKGLFDGITTMDQLIRMAIEKFNDRKCLGSREVFSEEEEKQPDGRVFKKYTLGEYRWLRYREVNEKIDLIAAGLLQTGIKPRQNLAIFAETRLEWMLTAQALLRNNIRLVTLYATLGKSGLIHGINETEVTHIVTSQDLLGKIIPILPYISSVTHIIYMENQTSKSPLPAINGINLIPFSKLEEIGLAARKKLQGEVPGPNDTAIIMYTSGSSGVPKGVMISQSNLVAAVNGYTTIFPETTKKDSYIAYLPLAHVMELACESLMMSMGSRIGYSSPLTLIDKGTGIKTGQRGDAILLQPTIMLAVPVILDRVRKGIIEAAEAVLGGQIRVLATGSAPLCGDTFVFLKACFDLYLMRGYGLTETTSGVTVTEYTDNMSDGSTGCPIEGQVVKLIDWKEGGYTIRDKPNPRGELVVGGIAVTKGDIGELLPNGTIRIVDRKKDLVKLQFGEYIALGKASCYEVEAELKTSPLIDNIYVHGNPHSTFLVALISPNMKALQQLAVHVGVNPNRFTLAQLCKNPDIAQAAFEQLTQHARLCNLNKMEIPVKMKLCAEEWLPESGLVTASLKIRRKEIQAFYQNDIDRMYNTSKQA</sequence>
<dbReference type="GO" id="GO:0005886">
    <property type="term" value="C:plasma membrane"/>
    <property type="evidence" value="ECO:0007669"/>
    <property type="project" value="TreeGrafter"/>
</dbReference>
<evidence type="ECO:0000256" key="1">
    <source>
        <dbReference type="ARBA" id="ARBA00006432"/>
    </source>
</evidence>
<dbReference type="GO" id="GO:0030182">
    <property type="term" value="P:neuron differentiation"/>
    <property type="evidence" value="ECO:0007669"/>
    <property type="project" value="TreeGrafter"/>
</dbReference>
<organism evidence="9 10">
    <name type="scientific">Tropilaelaps mercedesae</name>
    <dbReference type="NCBI Taxonomy" id="418985"/>
    <lineage>
        <taxon>Eukaryota</taxon>
        <taxon>Metazoa</taxon>
        <taxon>Ecdysozoa</taxon>
        <taxon>Arthropoda</taxon>
        <taxon>Chelicerata</taxon>
        <taxon>Arachnida</taxon>
        <taxon>Acari</taxon>
        <taxon>Parasitiformes</taxon>
        <taxon>Mesostigmata</taxon>
        <taxon>Gamasina</taxon>
        <taxon>Dermanyssoidea</taxon>
        <taxon>Laelapidae</taxon>
        <taxon>Tropilaelaps</taxon>
    </lineage>
</organism>
<evidence type="ECO:0000256" key="4">
    <source>
        <dbReference type="ARBA" id="ARBA00022832"/>
    </source>
</evidence>
<keyword evidence="3" id="KW-0547">Nucleotide-binding</keyword>
<accession>A0A1V9Y298</accession>
<dbReference type="GO" id="GO:0035336">
    <property type="term" value="P:long-chain fatty-acyl-CoA metabolic process"/>
    <property type="evidence" value="ECO:0007669"/>
    <property type="project" value="TreeGrafter"/>
</dbReference>
<dbReference type="InterPro" id="IPR042099">
    <property type="entry name" value="ANL_N_sf"/>
</dbReference>
<evidence type="ECO:0000259" key="8">
    <source>
        <dbReference type="Pfam" id="PF00501"/>
    </source>
</evidence>
<keyword evidence="2 9" id="KW-0436">Ligase</keyword>
<dbReference type="PROSITE" id="PS00455">
    <property type="entry name" value="AMP_BINDING"/>
    <property type="match status" value="1"/>
</dbReference>
<comment type="similarity">
    <text evidence="1">Belongs to the ATP-dependent AMP-binding enzyme family.</text>
</comment>
<gene>
    <name evidence="9" type="ORF">BIW11_00095</name>
</gene>
<comment type="caution">
    <text evidence="9">The sequence shown here is derived from an EMBL/GenBank/DDBJ whole genome shotgun (WGS) entry which is preliminary data.</text>
</comment>
<dbReference type="AlphaFoldDB" id="A0A1V9Y298"/>
<protein>
    <recommendedName>
        <fullName evidence="6">long-chain-fatty-acid--CoA ligase</fullName>
        <ecNumber evidence="6">6.2.1.3</ecNumber>
    </recommendedName>
</protein>
<dbReference type="Proteomes" id="UP000192247">
    <property type="component" value="Unassembled WGS sequence"/>
</dbReference>
<keyword evidence="4" id="KW-0276">Fatty acid metabolism</keyword>
<dbReference type="STRING" id="418985.A0A1V9Y298"/>
<feature type="domain" description="AMP-dependent synthetase/ligase" evidence="8">
    <location>
        <begin position="58"/>
        <end position="444"/>
    </location>
</feature>
<keyword evidence="10" id="KW-1185">Reference proteome</keyword>
<dbReference type="EC" id="6.2.1.3" evidence="6"/>
<dbReference type="PANTHER" id="PTHR43272:SF83">
    <property type="entry name" value="ACYL-COA SYNTHETASE LONG-CHAIN, ISOFORM J"/>
    <property type="match status" value="1"/>
</dbReference>
<dbReference type="GO" id="GO:0090433">
    <property type="term" value="F:palmitoyl-CoA ligase activity"/>
    <property type="evidence" value="ECO:0007669"/>
    <property type="project" value="TreeGrafter"/>
</dbReference>
<name>A0A1V9Y298_9ACAR</name>
<dbReference type="SUPFAM" id="SSF56801">
    <property type="entry name" value="Acetyl-CoA synthetase-like"/>
    <property type="match status" value="1"/>
</dbReference>
<dbReference type="GO" id="GO:0005524">
    <property type="term" value="F:ATP binding"/>
    <property type="evidence" value="ECO:0007669"/>
    <property type="project" value="UniProtKB-KW"/>
</dbReference>
<keyword evidence="5" id="KW-0067">ATP-binding</keyword>
<dbReference type="PANTHER" id="PTHR43272">
    <property type="entry name" value="LONG-CHAIN-FATTY-ACID--COA LIGASE"/>
    <property type="match status" value="1"/>
</dbReference>